<feature type="transmembrane region" description="Helical" evidence="2">
    <location>
        <begin position="86"/>
        <end position="110"/>
    </location>
</feature>
<gene>
    <name evidence="3" type="ORF">PGQ11_015001</name>
</gene>
<proteinExistence type="predicted"/>
<name>A0ABR2HK16_9PEZI</name>
<keyword evidence="4" id="KW-1185">Reference proteome</keyword>
<evidence type="ECO:0008006" key="5">
    <source>
        <dbReference type="Google" id="ProtNLM"/>
    </source>
</evidence>
<feature type="region of interest" description="Disordered" evidence="1">
    <location>
        <begin position="113"/>
        <end position="150"/>
    </location>
</feature>
<dbReference type="EMBL" id="JAPCWZ010000010">
    <property type="protein sequence ID" value="KAK8848521.1"/>
    <property type="molecule type" value="Genomic_DNA"/>
</dbReference>
<evidence type="ECO:0000313" key="3">
    <source>
        <dbReference type="EMBL" id="KAK8848521.1"/>
    </source>
</evidence>
<evidence type="ECO:0000256" key="2">
    <source>
        <dbReference type="SAM" id="Phobius"/>
    </source>
</evidence>
<reference evidence="3 4" key="1">
    <citation type="journal article" date="2024" name="IMA Fungus">
        <title>Apiospora arundinis, a panoply of carbohydrate-active enzymes and secondary metabolites.</title>
        <authorList>
            <person name="Sorensen T."/>
            <person name="Petersen C."/>
            <person name="Muurmann A.T."/>
            <person name="Christiansen J.V."/>
            <person name="Brundto M.L."/>
            <person name="Overgaard C.K."/>
            <person name="Boysen A.T."/>
            <person name="Wollenberg R.D."/>
            <person name="Larsen T.O."/>
            <person name="Sorensen J.L."/>
            <person name="Nielsen K.L."/>
            <person name="Sondergaard T.E."/>
        </authorList>
    </citation>
    <scope>NUCLEOTIDE SEQUENCE [LARGE SCALE GENOMIC DNA]</scope>
    <source>
        <strain evidence="3 4">AAU 773</strain>
    </source>
</reference>
<evidence type="ECO:0000313" key="4">
    <source>
        <dbReference type="Proteomes" id="UP001390339"/>
    </source>
</evidence>
<dbReference type="Proteomes" id="UP001390339">
    <property type="component" value="Unassembled WGS sequence"/>
</dbReference>
<keyword evidence="2" id="KW-0472">Membrane</keyword>
<keyword evidence="2" id="KW-1133">Transmembrane helix</keyword>
<keyword evidence="2" id="KW-0812">Transmembrane</keyword>
<feature type="compositionally biased region" description="Polar residues" evidence="1">
    <location>
        <begin position="134"/>
        <end position="150"/>
    </location>
</feature>
<accession>A0ABR2HK16</accession>
<dbReference type="Gene3D" id="2.120.10.70">
    <property type="entry name" value="Fucose-specific lectin"/>
    <property type="match status" value="1"/>
</dbReference>
<protein>
    <recommendedName>
        <fullName evidence="5">Fucose-specific lectin</fullName>
    </recommendedName>
</protein>
<evidence type="ECO:0000256" key="1">
    <source>
        <dbReference type="SAM" id="MobiDB-lite"/>
    </source>
</evidence>
<feature type="compositionally biased region" description="Basic and acidic residues" evidence="1">
    <location>
        <begin position="14"/>
        <end position="31"/>
    </location>
</feature>
<feature type="compositionally biased region" description="Basic and acidic residues" evidence="1">
    <location>
        <begin position="115"/>
        <end position="126"/>
    </location>
</feature>
<comment type="caution">
    <text evidence="3">The sequence shown here is derived from an EMBL/GenBank/DDBJ whole genome shotgun (WGS) entry which is preliminary data.</text>
</comment>
<organism evidence="3 4">
    <name type="scientific">Apiospora arundinis</name>
    <dbReference type="NCBI Taxonomy" id="335852"/>
    <lineage>
        <taxon>Eukaryota</taxon>
        <taxon>Fungi</taxon>
        <taxon>Dikarya</taxon>
        <taxon>Ascomycota</taxon>
        <taxon>Pezizomycotina</taxon>
        <taxon>Sordariomycetes</taxon>
        <taxon>Xylariomycetidae</taxon>
        <taxon>Amphisphaeriales</taxon>
        <taxon>Apiosporaceae</taxon>
        <taxon>Apiospora</taxon>
    </lineage>
</organism>
<sequence>MSRNTGEFYSTLEVSHRHDSTQQKKPTPDLTEKIACSPSAGRNTEGLCELGDYKRTSTCYSDSDVISKGQSSRLKQKRFGLSTREFWIVVIVLNILLTAAIAGGIAGGLLGNRSQSERSSSHRGSDSPEAPSVSGLSTSAPTTSHLNAVSWTGSDGTARRAVFYQRDGTLYVSRTGDTGWVEEPIQLSQDPEDSFDVKNGTPLASASIPRAFFPEGGGGTGGAGTTLFYLDSANRIRDLVSWSDDLRAWEKGRFWNSSVTVGADSNLAVVGHYCPQFCLNSTLVVFQDSEGYLNYIAGNGVRGSGRITEANPGSPLTMFSTPMISMGWVNVAAGMSQVRLLYYRRGQVAEHIFNNKTDFTWNSGAYYATEHIPAPTRAPILTAAPSSVNSLGMVMELWEGGNITLNSLPPSGDWNKVGGMSNLPAVFTDEHINETTGKPLAGFATIALSQDSFLYAMTKEGSRILEYMWSSTKPDTFWFTKFVR</sequence>
<feature type="region of interest" description="Disordered" evidence="1">
    <location>
        <begin position="1"/>
        <end position="31"/>
    </location>
</feature>